<organism evidence="1 2">
    <name type="scientific">Elachura formosa</name>
    <name type="common">spotted wren-babbler</name>
    <dbReference type="NCBI Taxonomy" id="1463973"/>
    <lineage>
        <taxon>Eukaryota</taxon>
        <taxon>Metazoa</taxon>
        <taxon>Chordata</taxon>
        <taxon>Craniata</taxon>
        <taxon>Vertebrata</taxon>
        <taxon>Euteleostomi</taxon>
        <taxon>Archelosauria</taxon>
        <taxon>Archosauria</taxon>
        <taxon>Dinosauria</taxon>
        <taxon>Saurischia</taxon>
        <taxon>Theropoda</taxon>
        <taxon>Coelurosauria</taxon>
        <taxon>Aves</taxon>
        <taxon>Neognathae</taxon>
        <taxon>Neoaves</taxon>
        <taxon>Telluraves</taxon>
        <taxon>Australaves</taxon>
        <taxon>Passeriformes</taxon>
        <taxon>Elachuridae</taxon>
        <taxon>Elachura</taxon>
    </lineage>
</organism>
<evidence type="ECO:0000313" key="1">
    <source>
        <dbReference type="EMBL" id="NXD29543.1"/>
    </source>
</evidence>
<dbReference type="GO" id="GO:0070652">
    <property type="term" value="C:HAUS complex"/>
    <property type="evidence" value="ECO:0007669"/>
    <property type="project" value="InterPro"/>
</dbReference>
<protein>
    <submittedName>
        <fullName evidence="1">HAUS6 protein</fullName>
    </submittedName>
</protein>
<dbReference type="InterPro" id="IPR026797">
    <property type="entry name" value="HAUS_6"/>
</dbReference>
<keyword evidence="2" id="KW-1185">Reference proteome</keyword>
<accession>A0A851UQ47</accession>
<feature type="non-terminal residue" evidence="1">
    <location>
        <position position="169"/>
    </location>
</feature>
<dbReference type="PANTHER" id="PTHR16151">
    <property type="entry name" value="HAUS AUGMIN-LIKE COMPLEX SUBUNIT 6"/>
    <property type="match status" value="1"/>
</dbReference>
<dbReference type="Proteomes" id="UP000623542">
    <property type="component" value="Unassembled WGS sequence"/>
</dbReference>
<dbReference type="GO" id="GO:0008017">
    <property type="term" value="F:microtubule binding"/>
    <property type="evidence" value="ECO:0007669"/>
    <property type="project" value="TreeGrafter"/>
</dbReference>
<evidence type="ECO:0000313" key="2">
    <source>
        <dbReference type="Proteomes" id="UP000623542"/>
    </source>
</evidence>
<dbReference type="EMBL" id="WBNG01001018">
    <property type="protein sequence ID" value="NXD29543.1"/>
    <property type="molecule type" value="Genomic_DNA"/>
</dbReference>
<name>A0A851UQ47_9PASS</name>
<comment type="caution">
    <text evidence="1">The sequence shown here is derived from an EMBL/GenBank/DDBJ whole genome shotgun (WGS) entry which is preliminary data.</text>
</comment>
<reference evidence="1" key="1">
    <citation type="submission" date="2019-09" db="EMBL/GenBank/DDBJ databases">
        <title>Bird 10,000 Genomes (B10K) Project - Family phase.</title>
        <authorList>
            <person name="Zhang G."/>
        </authorList>
    </citation>
    <scope>NUCLEOTIDE SEQUENCE</scope>
    <source>
        <strain evidence="1">B10K-IZCAS-20218</strain>
        <tissue evidence="1">Blood</tissue>
    </source>
</reference>
<dbReference type="OrthoDB" id="5575722at2759"/>
<proteinExistence type="predicted"/>
<feature type="non-terminal residue" evidence="1">
    <location>
        <position position="1"/>
    </location>
</feature>
<dbReference type="PANTHER" id="PTHR16151:SF2">
    <property type="entry name" value="HAUS AUGMIN-LIKE COMPLEX SUBUNIT 6"/>
    <property type="match status" value="1"/>
</dbReference>
<gene>
    <name evidence="1" type="primary">Haus6_1</name>
    <name evidence="1" type="ORF">ELAFOR_R15276</name>
</gene>
<dbReference type="AlphaFoldDB" id="A0A851UQ47"/>
<dbReference type="GO" id="GO:1990498">
    <property type="term" value="C:mitotic spindle microtubule"/>
    <property type="evidence" value="ECO:0007669"/>
    <property type="project" value="TreeGrafter"/>
</dbReference>
<dbReference type="GO" id="GO:0051225">
    <property type="term" value="P:spindle assembly"/>
    <property type="evidence" value="ECO:0007669"/>
    <property type="project" value="InterPro"/>
</dbReference>
<sequence>KVRSLWTLVVEMLTSLKQEKEVVDSVLEECVNPCVLDGTDVVLSIPKFLRYTVQSCIYGFCTSNIYEDGKLNFLTVIQLLNEALIILRDERCPCELKSLHRIVDVVTGYKKLLQQLKTECLRRKQQHFEDQQSVSRKQEIWESKWKTVLGQCPFNFIFKGDGVSNVYFI</sequence>